<dbReference type="InterPro" id="IPR044570">
    <property type="entry name" value="Set1-like"/>
</dbReference>
<dbReference type="EMBL" id="CAJVPL010001781">
    <property type="protein sequence ID" value="CAG8587252.1"/>
    <property type="molecule type" value="Genomic_DNA"/>
</dbReference>
<keyword evidence="14" id="KW-1185">Reference proteome</keyword>
<dbReference type="PROSITE" id="PS50280">
    <property type="entry name" value="SET"/>
    <property type="match status" value="1"/>
</dbReference>
<dbReference type="SUPFAM" id="SSF82199">
    <property type="entry name" value="SET domain"/>
    <property type="match status" value="1"/>
</dbReference>
<dbReference type="OrthoDB" id="308383at2759"/>
<evidence type="ECO:0000259" key="12">
    <source>
        <dbReference type="PROSITE" id="PS50280"/>
    </source>
</evidence>
<dbReference type="CDD" id="cd10518">
    <property type="entry name" value="SET_SETD1-like"/>
    <property type="match status" value="1"/>
</dbReference>
<dbReference type="PANTHER" id="PTHR45814:SF2">
    <property type="entry name" value="HISTONE-LYSINE N-METHYLTRANSFERASE SETD1"/>
    <property type="match status" value="1"/>
</dbReference>
<evidence type="ECO:0000256" key="6">
    <source>
        <dbReference type="ARBA" id="ARBA00022691"/>
    </source>
</evidence>
<sequence>MSLDRYYKKRKQEIASSKLPGQNSTGCARTEGFKRISEDQKLRNMINNTKKSMTTNSSSSSPSLPLISPPTVTSRENRMKNRGILANMQQYNRETAKGDVDDVMRFNQMKGRTKQLKFAKSSIHSMGLFTKERIDANDMVIEYIGEVIRQSVADHRERRYARDGVRGSYMFRIDDDTVIDATKKGNIARFINHSCSPNCTAKIITHDGKKKIVIYAKRDIQAGEEITYDYKVDE</sequence>
<comment type="catalytic activity">
    <reaction evidence="10">
        <text>L-lysyl(4)-[histone H3] + 3 S-adenosyl-L-methionine = N(6),N(6),N(6)-trimethyl-L-lysyl(4)-[histone H3] + 3 S-adenosyl-L-homocysteine + 3 H(+)</text>
        <dbReference type="Rhea" id="RHEA:60260"/>
        <dbReference type="Rhea" id="RHEA-COMP:15537"/>
        <dbReference type="Rhea" id="RHEA-COMP:15547"/>
        <dbReference type="ChEBI" id="CHEBI:15378"/>
        <dbReference type="ChEBI" id="CHEBI:29969"/>
        <dbReference type="ChEBI" id="CHEBI:57856"/>
        <dbReference type="ChEBI" id="CHEBI:59789"/>
        <dbReference type="ChEBI" id="CHEBI:61961"/>
        <dbReference type="EC" id="2.1.1.354"/>
    </reaction>
</comment>
<dbReference type="AlphaFoldDB" id="A0A9N9G7W9"/>
<evidence type="ECO:0000313" key="13">
    <source>
        <dbReference type="EMBL" id="CAG8587252.1"/>
    </source>
</evidence>
<evidence type="ECO:0000256" key="9">
    <source>
        <dbReference type="ARBA" id="ARBA00030093"/>
    </source>
</evidence>
<keyword evidence="7" id="KW-0156">Chromatin regulator</keyword>
<evidence type="ECO:0000256" key="8">
    <source>
        <dbReference type="ARBA" id="ARBA00023242"/>
    </source>
</evidence>
<comment type="caution">
    <text evidence="13">The sequence shown here is derived from an EMBL/GenBank/DDBJ whole genome shotgun (WGS) entry which is preliminary data.</text>
</comment>
<evidence type="ECO:0000256" key="7">
    <source>
        <dbReference type="ARBA" id="ARBA00022853"/>
    </source>
</evidence>
<keyword evidence="8" id="KW-0539">Nucleus</keyword>
<evidence type="ECO:0000256" key="1">
    <source>
        <dbReference type="ARBA" id="ARBA00004123"/>
    </source>
</evidence>
<comment type="subcellular location">
    <subcellularLocation>
        <location evidence="1">Nucleus</location>
    </subcellularLocation>
</comment>
<name>A0A9N9G7W9_9GLOM</name>
<gene>
    <name evidence="13" type="ORF">AGERDE_LOCUS8425</name>
</gene>
<evidence type="ECO:0000256" key="2">
    <source>
        <dbReference type="ARBA" id="ARBA00012182"/>
    </source>
</evidence>
<dbReference type="InterPro" id="IPR046341">
    <property type="entry name" value="SET_dom_sf"/>
</dbReference>
<dbReference type="Pfam" id="PF11764">
    <property type="entry name" value="N-SET"/>
    <property type="match status" value="1"/>
</dbReference>
<accession>A0A9N9G7W9</accession>
<feature type="compositionally biased region" description="Basic and acidic residues" evidence="11">
    <location>
        <begin position="31"/>
        <end position="42"/>
    </location>
</feature>
<feature type="compositionally biased region" description="Low complexity" evidence="11">
    <location>
        <begin position="44"/>
        <end position="71"/>
    </location>
</feature>
<evidence type="ECO:0000256" key="3">
    <source>
        <dbReference type="ARBA" id="ARBA00015839"/>
    </source>
</evidence>
<feature type="region of interest" description="Disordered" evidence="11">
    <location>
        <begin position="14"/>
        <end position="74"/>
    </location>
</feature>
<evidence type="ECO:0000313" key="14">
    <source>
        <dbReference type="Proteomes" id="UP000789831"/>
    </source>
</evidence>
<dbReference type="GO" id="GO:0140999">
    <property type="term" value="F:histone H3K4 trimethyltransferase activity"/>
    <property type="evidence" value="ECO:0007669"/>
    <property type="project" value="UniProtKB-EC"/>
</dbReference>
<reference evidence="13" key="1">
    <citation type="submission" date="2021-06" db="EMBL/GenBank/DDBJ databases">
        <authorList>
            <person name="Kallberg Y."/>
            <person name="Tangrot J."/>
            <person name="Rosling A."/>
        </authorList>
    </citation>
    <scope>NUCLEOTIDE SEQUENCE</scope>
    <source>
        <strain evidence="13">MT106</strain>
    </source>
</reference>
<evidence type="ECO:0000256" key="11">
    <source>
        <dbReference type="SAM" id="MobiDB-lite"/>
    </source>
</evidence>
<dbReference type="InterPro" id="IPR024657">
    <property type="entry name" value="COMPASS_Set1_N-SET"/>
</dbReference>
<proteinExistence type="predicted"/>
<dbReference type="InterPro" id="IPR001214">
    <property type="entry name" value="SET_dom"/>
</dbReference>
<keyword evidence="4" id="KW-0489">Methyltransferase</keyword>
<feature type="domain" description="SET" evidence="12">
    <location>
        <begin position="114"/>
        <end position="231"/>
    </location>
</feature>
<dbReference type="Proteomes" id="UP000789831">
    <property type="component" value="Unassembled WGS sequence"/>
</dbReference>
<evidence type="ECO:0000256" key="5">
    <source>
        <dbReference type="ARBA" id="ARBA00022679"/>
    </source>
</evidence>
<organism evidence="13 14">
    <name type="scientific">Ambispora gerdemannii</name>
    <dbReference type="NCBI Taxonomy" id="144530"/>
    <lineage>
        <taxon>Eukaryota</taxon>
        <taxon>Fungi</taxon>
        <taxon>Fungi incertae sedis</taxon>
        <taxon>Mucoromycota</taxon>
        <taxon>Glomeromycotina</taxon>
        <taxon>Glomeromycetes</taxon>
        <taxon>Archaeosporales</taxon>
        <taxon>Ambisporaceae</taxon>
        <taxon>Ambispora</taxon>
    </lineage>
</organism>
<dbReference type="Pfam" id="PF00856">
    <property type="entry name" value="SET"/>
    <property type="match status" value="1"/>
</dbReference>
<keyword evidence="5" id="KW-0808">Transferase</keyword>
<dbReference type="Gene3D" id="2.170.270.10">
    <property type="entry name" value="SET domain"/>
    <property type="match status" value="1"/>
</dbReference>
<evidence type="ECO:0000256" key="10">
    <source>
        <dbReference type="ARBA" id="ARBA00047571"/>
    </source>
</evidence>
<keyword evidence="6" id="KW-0949">S-adenosyl-L-methionine</keyword>
<dbReference type="GO" id="GO:0032259">
    <property type="term" value="P:methylation"/>
    <property type="evidence" value="ECO:0007669"/>
    <property type="project" value="UniProtKB-KW"/>
</dbReference>
<evidence type="ECO:0000256" key="4">
    <source>
        <dbReference type="ARBA" id="ARBA00022603"/>
    </source>
</evidence>
<protein>
    <recommendedName>
        <fullName evidence="3">Histone-lysine N-methyltransferase, H3 lysine-4 specific</fullName>
        <ecNumber evidence="2">2.1.1.354</ecNumber>
    </recommendedName>
    <alternativeName>
        <fullName evidence="9">SET domain-containing protein 1</fullName>
    </alternativeName>
</protein>
<dbReference type="PANTHER" id="PTHR45814">
    <property type="entry name" value="HISTONE-LYSINE N-METHYLTRANSFERASE SETD1"/>
    <property type="match status" value="1"/>
</dbReference>
<dbReference type="EC" id="2.1.1.354" evidence="2"/>
<dbReference type="GO" id="GO:0048188">
    <property type="term" value="C:Set1C/COMPASS complex"/>
    <property type="evidence" value="ECO:0007669"/>
    <property type="project" value="TreeGrafter"/>
</dbReference>
<dbReference type="SMART" id="SM00317">
    <property type="entry name" value="SET"/>
    <property type="match status" value="1"/>
</dbReference>